<dbReference type="GeneID" id="17085471"/>
<accession>M2X9I6</accession>
<dbReference type="RefSeq" id="XP_005703022.1">
    <property type="nucleotide sequence ID" value="XM_005702965.1"/>
</dbReference>
<dbReference type="Gramene" id="EME26502">
    <property type="protein sequence ID" value="EME26502"/>
    <property type="gene ID" value="Gasu_59040"/>
</dbReference>
<evidence type="ECO:0008006" key="3">
    <source>
        <dbReference type="Google" id="ProtNLM"/>
    </source>
</evidence>
<reference evidence="2" key="1">
    <citation type="journal article" date="2013" name="Science">
        <title>Gene transfer from bacteria and archaea facilitated evolution of an extremophilic eukaryote.</title>
        <authorList>
            <person name="Schonknecht G."/>
            <person name="Chen W.H."/>
            <person name="Ternes C.M."/>
            <person name="Barbier G.G."/>
            <person name="Shrestha R.P."/>
            <person name="Stanke M."/>
            <person name="Brautigam A."/>
            <person name="Baker B.J."/>
            <person name="Banfield J.F."/>
            <person name="Garavito R.M."/>
            <person name="Carr K."/>
            <person name="Wilkerson C."/>
            <person name="Rensing S.A."/>
            <person name="Gagneul D."/>
            <person name="Dickenson N.E."/>
            <person name="Oesterhelt C."/>
            <person name="Lercher M.J."/>
            <person name="Weber A.P."/>
        </authorList>
    </citation>
    <scope>NUCLEOTIDE SEQUENCE [LARGE SCALE GENOMIC DNA]</scope>
    <source>
        <strain evidence="2">074W</strain>
    </source>
</reference>
<sequence length="432" mass="49776">MGNSLGSSNSSDLLNLRNSRTSLATSRESVSRNSFVTRDRALAETAVVVPRRQRRRQSTRRNDAVLLSLSRLIVETGRHADWVQVNDSWDEQKVETLVEAKLLAPRQQGLDEPFAEYQEECPICFYFYSQVNRSSCCNKVSLYLAQLLSTYRNCLQPICTNCFVYIQRKIRKKCPYCNKWGLEVYLPKHSCSNDTKIHETQKWSSKDKESLNVDWSSLSNCTSFCEKDHCIHSSSDVEKLEEIAILLLLRKAYLLWDWVACGELDSQKKSCHKVLCGEQVLNEYSLIDTSESIESSCDISLDEQLYNINDMKEDLFEDETQQQSSETSILERSRYKSSIRSMDENLLDSLALATSSSAVSSEVSSMECFERREDSNICPRSIDELNDKSLFHIEENEEEDMFLQLFKVERSYDSSVRLDSLIHLPSDEEKET</sequence>
<dbReference type="Proteomes" id="UP000030680">
    <property type="component" value="Unassembled WGS sequence"/>
</dbReference>
<dbReference type="EMBL" id="KB454548">
    <property type="protein sequence ID" value="EME26502.1"/>
    <property type="molecule type" value="Genomic_DNA"/>
</dbReference>
<dbReference type="PANTHER" id="PTHR31315">
    <property type="entry name" value="PROTEIN SIP5"/>
    <property type="match status" value="1"/>
</dbReference>
<name>M2X9I6_GALSU</name>
<dbReference type="STRING" id="130081.M2X9I6"/>
<protein>
    <recommendedName>
        <fullName evidence="3">RING-type domain-containing protein</fullName>
    </recommendedName>
</protein>
<organism evidence="1 2">
    <name type="scientific">Galdieria sulphuraria</name>
    <name type="common">Red alga</name>
    <dbReference type="NCBI Taxonomy" id="130081"/>
    <lineage>
        <taxon>Eukaryota</taxon>
        <taxon>Rhodophyta</taxon>
        <taxon>Bangiophyceae</taxon>
        <taxon>Galdieriales</taxon>
        <taxon>Galdieriaceae</taxon>
        <taxon>Galdieria</taxon>
    </lineage>
</organism>
<keyword evidence="2" id="KW-1185">Reference proteome</keyword>
<evidence type="ECO:0000313" key="1">
    <source>
        <dbReference type="EMBL" id="EME26502.1"/>
    </source>
</evidence>
<dbReference type="eggNOG" id="ENOG502SZC0">
    <property type="taxonomic scope" value="Eukaryota"/>
</dbReference>
<evidence type="ECO:0000313" key="2">
    <source>
        <dbReference type="Proteomes" id="UP000030680"/>
    </source>
</evidence>
<gene>
    <name evidence="1" type="ORF">Gasu_59040</name>
</gene>
<dbReference type="GO" id="GO:0005737">
    <property type="term" value="C:cytoplasm"/>
    <property type="evidence" value="ECO:0007669"/>
    <property type="project" value="TreeGrafter"/>
</dbReference>
<dbReference type="PANTHER" id="PTHR31315:SF1">
    <property type="entry name" value="PROTEIN SIP5"/>
    <property type="match status" value="1"/>
</dbReference>
<proteinExistence type="predicted"/>
<dbReference type="OrthoDB" id="21471at2759"/>
<dbReference type="AlphaFoldDB" id="M2X9I6"/>
<dbReference type="InterPro" id="IPR039301">
    <property type="entry name" value="Sip5/DA2"/>
</dbReference>